<dbReference type="Gene3D" id="2.60.120.200">
    <property type="match status" value="1"/>
</dbReference>
<keyword evidence="2 7" id="KW-0378">Hydrolase</keyword>
<evidence type="ECO:0000256" key="2">
    <source>
        <dbReference type="ARBA" id="ARBA00022801"/>
    </source>
</evidence>
<accession>A0A067PM27</accession>
<dbReference type="SUPFAM" id="SSF49899">
    <property type="entry name" value="Concanavalin A-like lectins/glucanases"/>
    <property type="match status" value="1"/>
</dbReference>
<organism evidence="7 8">
    <name type="scientific">Jaapia argillacea MUCL 33604</name>
    <dbReference type="NCBI Taxonomy" id="933084"/>
    <lineage>
        <taxon>Eukaryota</taxon>
        <taxon>Fungi</taxon>
        <taxon>Dikarya</taxon>
        <taxon>Basidiomycota</taxon>
        <taxon>Agaricomycotina</taxon>
        <taxon>Agaricomycetes</taxon>
        <taxon>Agaricomycetidae</taxon>
        <taxon>Jaapiales</taxon>
        <taxon>Jaapiaceae</taxon>
        <taxon>Jaapia</taxon>
    </lineage>
</organism>
<evidence type="ECO:0000313" key="7">
    <source>
        <dbReference type="EMBL" id="KDQ54905.1"/>
    </source>
</evidence>
<proteinExistence type="inferred from homology"/>
<gene>
    <name evidence="7" type="ORF">JAAARDRAFT_38020</name>
</gene>
<dbReference type="PROSITE" id="PS51762">
    <property type="entry name" value="GH16_2"/>
    <property type="match status" value="1"/>
</dbReference>
<feature type="compositionally biased region" description="Low complexity" evidence="4">
    <location>
        <begin position="109"/>
        <end position="119"/>
    </location>
</feature>
<feature type="region of interest" description="Disordered" evidence="4">
    <location>
        <begin position="82"/>
        <end position="119"/>
    </location>
</feature>
<evidence type="ECO:0000256" key="1">
    <source>
        <dbReference type="ARBA" id="ARBA00006865"/>
    </source>
</evidence>
<dbReference type="CDD" id="cd02181">
    <property type="entry name" value="GH16_fungal_Lam16A_glucanase"/>
    <property type="match status" value="1"/>
</dbReference>
<keyword evidence="8" id="KW-1185">Reference proteome</keyword>
<dbReference type="HOGENOM" id="CLU_016972_0_2_1"/>
<feature type="chain" id="PRO_5001643246" evidence="5">
    <location>
        <begin position="23"/>
        <end position="441"/>
    </location>
</feature>
<sequence length="441" mass="46661">MHFLPAHLILLILSIYTLPVASEALFHRAHRHAIKRSAGFARDLRVAFKGLGLPVGNLEGKRSTPVTDAAVGQIYCVSQPSKTPGVGSSTGNGTTNGPANGSHPSSKGSPTRTATSAGATSTLQTNFKMIESHQGNNFFNGWNFFTGSDPTNGIVQYVDGGTAINSNLISTTSSGTAIMRVDNTSVIGATANRQSVRITTASTFTMGLVILDAAHMPQGCGTWPAFWTNGPKWPQGGEIDIVEGVNDYTVNQATIHTNPGCSIPTLTTTNALNSNNPLAITGTLVATTNCAAAETNNAGCGIRSNDDTSYGSGFNGIGGGVYAMLWDTTGISVFFFARSNIPVDISGNAPNPSSWGTPMARYPATQCNPQQFFYNHSVIFDTTLCGDWASGVWSSTGVTGQEQSCAQRTGYSTCESFVRNQGSAFTDAYWEVNYVQIWQQK</sequence>
<keyword evidence="3" id="KW-0326">Glycosidase</keyword>
<keyword evidence="5" id="KW-0732">Signal</keyword>
<dbReference type="InterPro" id="IPR050546">
    <property type="entry name" value="Glycosyl_Hydrlase_16"/>
</dbReference>
<dbReference type="FunFam" id="2.60.120.200:FF:000114">
    <property type="entry name" value="Probable endo-1,3(4)-beta-glucanase NFIA_089530"/>
    <property type="match status" value="1"/>
</dbReference>
<reference evidence="8" key="1">
    <citation type="journal article" date="2014" name="Proc. Natl. Acad. Sci. U.S.A.">
        <title>Extensive sampling of basidiomycete genomes demonstrates inadequacy of the white-rot/brown-rot paradigm for wood decay fungi.</title>
        <authorList>
            <person name="Riley R."/>
            <person name="Salamov A.A."/>
            <person name="Brown D.W."/>
            <person name="Nagy L.G."/>
            <person name="Floudas D."/>
            <person name="Held B.W."/>
            <person name="Levasseur A."/>
            <person name="Lombard V."/>
            <person name="Morin E."/>
            <person name="Otillar R."/>
            <person name="Lindquist E.A."/>
            <person name="Sun H."/>
            <person name="LaButti K.M."/>
            <person name="Schmutz J."/>
            <person name="Jabbour D."/>
            <person name="Luo H."/>
            <person name="Baker S.E."/>
            <person name="Pisabarro A.G."/>
            <person name="Walton J.D."/>
            <person name="Blanchette R.A."/>
            <person name="Henrissat B."/>
            <person name="Martin F."/>
            <person name="Cullen D."/>
            <person name="Hibbett D.S."/>
            <person name="Grigoriev I.V."/>
        </authorList>
    </citation>
    <scope>NUCLEOTIDE SEQUENCE [LARGE SCALE GENOMIC DNA]</scope>
    <source>
        <strain evidence="8">MUCL 33604</strain>
    </source>
</reference>
<dbReference type="InParanoid" id="A0A067PM27"/>
<dbReference type="PANTHER" id="PTHR10963:SF24">
    <property type="entry name" value="GLYCOSIDASE C21B10.07-RELATED"/>
    <property type="match status" value="1"/>
</dbReference>
<dbReference type="Proteomes" id="UP000027265">
    <property type="component" value="Unassembled WGS sequence"/>
</dbReference>
<evidence type="ECO:0000256" key="5">
    <source>
        <dbReference type="SAM" id="SignalP"/>
    </source>
</evidence>
<feature type="signal peptide" evidence="5">
    <location>
        <begin position="1"/>
        <end position="22"/>
    </location>
</feature>
<dbReference type="GO" id="GO:0004553">
    <property type="term" value="F:hydrolase activity, hydrolyzing O-glycosyl compounds"/>
    <property type="evidence" value="ECO:0007669"/>
    <property type="project" value="InterPro"/>
</dbReference>
<dbReference type="InterPro" id="IPR000757">
    <property type="entry name" value="Beta-glucanase-like"/>
</dbReference>
<dbReference type="AlphaFoldDB" id="A0A067PM27"/>
<dbReference type="EMBL" id="KL197727">
    <property type="protein sequence ID" value="KDQ54905.1"/>
    <property type="molecule type" value="Genomic_DNA"/>
</dbReference>
<dbReference type="STRING" id="933084.A0A067PM27"/>
<evidence type="ECO:0000256" key="3">
    <source>
        <dbReference type="ARBA" id="ARBA00023295"/>
    </source>
</evidence>
<evidence type="ECO:0000259" key="6">
    <source>
        <dbReference type="PROSITE" id="PS51762"/>
    </source>
</evidence>
<dbReference type="Pfam" id="PF26113">
    <property type="entry name" value="GH16_XgeA"/>
    <property type="match status" value="1"/>
</dbReference>
<feature type="compositionally biased region" description="Low complexity" evidence="4">
    <location>
        <begin position="85"/>
        <end position="102"/>
    </location>
</feature>
<dbReference type="InterPro" id="IPR013320">
    <property type="entry name" value="ConA-like_dom_sf"/>
</dbReference>
<name>A0A067PM27_9AGAM</name>
<comment type="similarity">
    <text evidence="1">Belongs to the glycosyl hydrolase 16 family.</text>
</comment>
<evidence type="ECO:0000256" key="4">
    <source>
        <dbReference type="SAM" id="MobiDB-lite"/>
    </source>
</evidence>
<dbReference type="GO" id="GO:0009251">
    <property type="term" value="P:glucan catabolic process"/>
    <property type="evidence" value="ECO:0007669"/>
    <property type="project" value="TreeGrafter"/>
</dbReference>
<dbReference type="PANTHER" id="PTHR10963">
    <property type="entry name" value="GLYCOSYL HYDROLASE-RELATED"/>
    <property type="match status" value="1"/>
</dbReference>
<feature type="domain" description="GH16" evidence="6">
    <location>
        <begin position="104"/>
        <end position="397"/>
    </location>
</feature>
<evidence type="ECO:0000313" key="8">
    <source>
        <dbReference type="Proteomes" id="UP000027265"/>
    </source>
</evidence>
<protein>
    <submittedName>
        <fullName evidence="7">Glycoside hydrolase family 16 protein</fullName>
    </submittedName>
</protein>
<dbReference type="OrthoDB" id="192832at2759"/>